<evidence type="ECO:0000256" key="11">
    <source>
        <dbReference type="ARBA" id="ARBA00023180"/>
    </source>
</evidence>
<dbReference type="SUPFAM" id="SSF81321">
    <property type="entry name" value="Family A G protein-coupled receptor-like"/>
    <property type="match status" value="1"/>
</dbReference>
<dbReference type="WormBase" id="F59A1.4">
    <property type="protein sequence ID" value="CE17938"/>
    <property type="gene ID" value="WBGene00006148"/>
    <property type="gene designation" value="str-89"/>
</dbReference>
<accession>O62280</accession>
<comment type="similarity">
    <text evidence="14">Belongs to the nematode receptor-like protein str family.</text>
</comment>
<name>O62280_CAEEL</name>
<dbReference type="PIR" id="T22967">
    <property type="entry name" value="T22967"/>
</dbReference>
<feature type="transmembrane region" description="Helical" evidence="19">
    <location>
        <begin position="39"/>
        <end position="56"/>
    </location>
</feature>
<keyword evidence="3" id="KW-0145">Chemotaxis</keyword>
<keyword evidence="11" id="KW-0325">Glycoprotein</keyword>
<dbReference type="UCSC" id="F59A1.4">
    <property type="organism name" value="c. elegans"/>
</dbReference>
<keyword evidence="10 20" id="KW-0675">Receptor</keyword>
<dbReference type="AGR" id="WB:WBGene00006148"/>
<dbReference type="eggNOG" id="ENOG502TG5B">
    <property type="taxonomic scope" value="Eukaryota"/>
</dbReference>
<feature type="transmembrane region" description="Helical" evidence="19">
    <location>
        <begin position="130"/>
        <end position="147"/>
    </location>
</feature>
<comment type="subunit">
    <text evidence="15">Interacts with odr-4.</text>
</comment>
<dbReference type="InParanoid" id="O62280"/>
<dbReference type="PhylomeDB" id="O62280"/>
<dbReference type="GeneID" id="186558"/>
<dbReference type="GO" id="GO:0007186">
    <property type="term" value="P:G protein-coupled receptor signaling pathway"/>
    <property type="evidence" value="ECO:0000318"/>
    <property type="project" value="GO_Central"/>
</dbReference>
<evidence type="ECO:0000256" key="19">
    <source>
        <dbReference type="SAM" id="Phobius"/>
    </source>
</evidence>
<dbReference type="PANTHER" id="PTHR22943:SF248">
    <property type="entry name" value="SEVEN TM RECEPTOR"/>
    <property type="match status" value="1"/>
</dbReference>
<dbReference type="FunCoup" id="O62280">
    <property type="interactions" value="3"/>
</dbReference>
<dbReference type="Gene3D" id="1.20.1070.10">
    <property type="entry name" value="Rhodopsin 7-helix transmembrane proteins"/>
    <property type="match status" value="1"/>
</dbReference>
<evidence type="ECO:0000256" key="2">
    <source>
        <dbReference type="ARBA" id="ARBA00022475"/>
    </source>
</evidence>
<reference evidence="20 21" key="1">
    <citation type="journal article" date="1998" name="Science">
        <title>Genome sequence of the nematode C. elegans: a platform for investigating biology.</title>
        <authorList>
            <consortium name="The C. elegans sequencing consortium"/>
            <person name="Sulson J.E."/>
            <person name="Waterston R."/>
        </authorList>
    </citation>
    <scope>NUCLEOTIDE SEQUENCE [LARGE SCALE GENOMIC DNA]</scope>
    <source>
        <strain evidence="20 21">Bristol N2</strain>
    </source>
</reference>
<dbReference type="SMR" id="O62280"/>
<evidence type="ECO:0000256" key="1">
    <source>
        <dbReference type="ARBA" id="ARBA00004272"/>
    </source>
</evidence>
<protein>
    <recommendedName>
        <fullName evidence="16">Serpentine receptor class r-10</fullName>
    </recommendedName>
    <alternativeName>
        <fullName evidence="17">Odorant response abnormal protein 10</fullName>
    </alternativeName>
    <alternativeName>
        <fullName evidence="18">Olfactory receptor 10</fullName>
    </alternativeName>
</protein>
<evidence type="ECO:0000313" key="22">
    <source>
        <dbReference type="WormBase" id="F59A1.4"/>
    </source>
</evidence>
<evidence type="ECO:0000256" key="14">
    <source>
        <dbReference type="ARBA" id="ARBA00061678"/>
    </source>
</evidence>
<keyword evidence="2" id="KW-1003">Cell membrane</keyword>
<evidence type="ECO:0000256" key="3">
    <source>
        <dbReference type="ARBA" id="ARBA00022500"/>
    </source>
</evidence>
<evidence type="ECO:0000256" key="15">
    <source>
        <dbReference type="ARBA" id="ARBA00064300"/>
    </source>
</evidence>
<keyword evidence="21" id="KW-1185">Reference proteome</keyword>
<dbReference type="GO" id="GO:0006935">
    <property type="term" value="P:chemotaxis"/>
    <property type="evidence" value="ECO:0007669"/>
    <property type="project" value="UniProtKB-KW"/>
</dbReference>
<dbReference type="EMBL" id="BX284605">
    <property type="protein sequence ID" value="CAB04536.1"/>
    <property type="molecule type" value="Genomic_DNA"/>
</dbReference>
<feature type="transmembrane region" description="Helical" evidence="19">
    <location>
        <begin position="91"/>
        <end position="110"/>
    </location>
</feature>
<dbReference type="GO" id="GO:0060170">
    <property type="term" value="C:ciliary membrane"/>
    <property type="evidence" value="ECO:0007669"/>
    <property type="project" value="UniProtKB-SubCell"/>
</dbReference>
<dbReference type="GO" id="GO:0038022">
    <property type="term" value="F:G protein-coupled olfactory receptor activity"/>
    <property type="evidence" value="ECO:0000318"/>
    <property type="project" value="GO_Central"/>
</dbReference>
<evidence type="ECO:0000256" key="7">
    <source>
        <dbReference type="ARBA" id="ARBA00022989"/>
    </source>
</evidence>
<feature type="transmembrane region" description="Helical" evidence="19">
    <location>
        <begin position="6"/>
        <end position="27"/>
    </location>
</feature>
<evidence type="ECO:0000256" key="18">
    <source>
        <dbReference type="ARBA" id="ARBA00082489"/>
    </source>
</evidence>
<keyword evidence="6" id="KW-0552">Olfaction</keyword>
<keyword evidence="5 19" id="KW-0812">Transmembrane</keyword>
<feature type="transmembrane region" description="Helical" evidence="19">
    <location>
        <begin position="199"/>
        <end position="224"/>
    </location>
</feature>
<evidence type="ECO:0000256" key="13">
    <source>
        <dbReference type="ARBA" id="ARBA00054965"/>
    </source>
</evidence>
<keyword evidence="4" id="KW-0716">Sensory transduction</keyword>
<evidence type="ECO:0000256" key="5">
    <source>
        <dbReference type="ARBA" id="ARBA00022692"/>
    </source>
</evidence>
<evidence type="ECO:0000256" key="9">
    <source>
        <dbReference type="ARBA" id="ARBA00023136"/>
    </source>
</evidence>
<dbReference type="KEGG" id="cel:CELE_F59A1.4"/>
<dbReference type="RefSeq" id="NP_507472.1">
    <property type="nucleotide sequence ID" value="NM_075071.2"/>
</dbReference>
<evidence type="ECO:0000256" key="16">
    <source>
        <dbReference type="ARBA" id="ARBA00067967"/>
    </source>
</evidence>
<dbReference type="AlphaFoldDB" id="O62280"/>
<dbReference type="OMA" id="INFACSG"/>
<comment type="subcellular location">
    <subcellularLocation>
        <location evidence="1">Cell projection</location>
        <location evidence="1">Cilium membrane</location>
        <topology evidence="1">Multi-pass membrane protein</topology>
    </subcellularLocation>
</comment>
<evidence type="ECO:0000256" key="8">
    <source>
        <dbReference type="ARBA" id="ARBA00023069"/>
    </source>
</evidence>
<dbReference type="FunFam" id="1.20.1070.10:FF:000128">
    <property type="entry name" value="Seven TM Receptor"/>
    <property type="match status" value="1"/>
</dbReference>
<dbReference type="PaxDb" id="6239-F59A1.4"/>
<evidence type="ECO:0000256" key="17">
    <source>
        <dbReference type="ARBA" id="ARBA00078653"/>
    </source>
</evidence>
<keyword evidence="9 19" id="KW-0472">Membrane</keyword>
<keyword evidence="12" id="KW-0966">Cell projection</keyword>
<evidence type="ECO:0000313" key="21">
    <source>
        <dbReference type="Proteomes" id="UP000001940"/>
    </source>
</evidence>
<dbReference type="Pfam" id="PF10326">
    <property type="entry name" value="7TM_GPCR_Str"/>
    <property type="match status" value="1"/>
</dbReference>
<gene>
    <name evidence="20 22" type="primary">str-89</name>
    <name evidence="20" type="ORF">CELE_F59A1.4</name>
    <name evidence="22" type="ORF">F59A1.4</name>
</gene>
<organism evidence="20 21">
    <name type="scientific">Caenorhabditis elegans</name>
    <dbReference type="NCBI Taxonomy" id="6239"/>
    <lineage>
        <taxon>Eukaryota</taxon>
        <taxon>Metazoa</taxon>
        <taxon>Ecdysozoa</taxon>
        <taxon>Nematoda</taxon>
        <taxon>Chromadorea</taxon>
        <taxon>Rhabditida</taxon>
        <taxon>Rhabditina</taxon>
        <taxon>Rhabditomorpha</taxon>
        <taxon>Rhabditoidea</taxon>
        <taxon>Rhabditidae</taxon>
        <taxon>Peloderinae</taxon>
        <taxon>Caenorhabditis</taxon>
    </lineage>
</organism>
<keyword evidence="7 19" id="KW-1133">Transmembrane helix</keyword>
<dbReference type="HOGENOM" id="CLU_036335_0_0_1"/>
<dbReference type="Proteomes" id="UP000001940">
    <property type="component" value="Chromosome V"/>
</dbReference>
<evidence type="ECO:0000313" key="20">
    <source>
        <dbReference type="EMBL" id="CAB04536.1"/>
    </source>
</evidence>
<evidence type="ECO:0000256" key="4">
    <source>
        <dbReference type="ARBA" id="ARBA00022606"/>
    </source>
</evidence>
<dbReference type="PANTHER" id="PTHR22943">
    <property type="entry name" value="7-TRANSMEMBRANE DOMAIN RECEPTOR C.ELEGANS"/>
    <property type="match status" value="1"/>
</dbReference>
<evidence type="ECO:0000256" key="6">
    <source>
        <dbReference type="ARBA" id="ARBA00022725"/>
    </source>
</evidence>
<comment type="function">
    <text evidence="13">An odorant receptor which affects chemotaxis to the volatile odorant diacetyl. Specifies AWA neuronal cell fate via the odr-7 pathway.</text>
</comment>
<feature type="transmembrane region" description="Helical" evidence="19">
    <location>
        <begin position="245"/>
        <end position="270"/>
    </location>
</feature>
<dbReference type="GO" id="GO:0005886">
    <property type="term" value="C:plasma membrane"/>
    <property type="evidence" value="ECO:0000318"/>
    <property type="project" value="GO_Central"/>
</dbReference>
<dbReference type="InterPro" id="IPR019428">
    <property type="entry name" value="7TM_GPCR_serpentine_rcpt_Str"/>
</dbReference>
<dbReference type="OrthoDB" id="5859135at2759"/>
<evidence type="ECO:0000256" key="10">
    <source>
        <dbReference type="ARBA" id="ARBA00023170"/>
    </source>
</evidence>
<evidence type="ECO:0000256" key="12">
    <source>
        <dbReference type="ARBA" id="ARBA00023273"/>
    </source>
</evidence>
<keyword evidence="8" id="KW-0969">Cilium</keyword>
<dbReference type="CTD" id="186558"/>
<proteinExistence type="inferred from homology"/>
<dbReference type="GO" id="GO:0042048">
    <property type="term" value="P:olfactory behavior"/>
    <property type="evidence" value="ECO:0000318"/>
    <property type="project" value="GO_Central"/>
</dbReference>
<sequence length="354" mass="41086">MAISVQQVSTYAGFCLSILINSILMYMIRKKTTKQLGSYVYLMLSFSIFELVFSTVDVLNQPMIFVNEGEFLFFSTNPLHLHKTVAKHFNLINFACSGIIISLLAIHFFYRYLAVCNNQAWLQHFEMPKFFIWISIFVLFGLEWYLATLFLGEAKDTVCEVDIDALVEYYKVDPLTTVFVGIKYHVTTAPGTIFCGKSILLAVILLKIVVISCSIVTYCGIRIWREISIKKRVVSRRTLDMQRQFFRALVVQTLIPIFLLYLPLATMLLAPILMANLHKIDVIIQFCFVFYPILDPIAVLIIVRDYRRAIRNFLDEQIWKRFLGVLLPWLLPNRPIEVPPMIHVPQPVMPRFIY</sequence>
<feature type="transmembrane region" description="Helical" evidence="19">
    <location>
        <begin position="282"/>
        <end position="303"/>
    </location>
</feature>